<dbReference type="GO" id="GO:0000976">
    <property type="term" value="F:transcription cis-regulatory region binding"/>
    <property type="evidence" value="ECO:0007669"/>
    <property type="project" value="TreeGrafter"/>
</dbReference>
<comment type="caution">
    <text evidence="4">The sequence shown here is derived from an EMBL/GenBank/DDBJ whole genome shotgun (WGS) entry which is preliminary data.</text>
</comment>
<dbReference type="PRINTS" id="PR00455">
    <property type="entry name" value="HTHTETR"/>
</dbReference>
<evidence type="ECO:0000313" key="4">
    <source>
        <dbReference type="EMBL" id="PAU78347.1"/>
    </source>
</evidence>
<evidence type="ECO:0000256" key="2">
    <source>
        <dbReference type="PROSITE-ProRule" id="PRU00335"/>
    </source>
</evidence>
<accession>A0A2A2F128</accession>
<dbReference type="AlphaFoldDB" id="A0A2A2F128"/>
<evidence type="ECO:0000313" key="5">
    <source>
        <dbReference type="Proteomes" id="UP000217771"/>
    </source>
</evidence>
<name>A0A2A2F128_9GAMM</name>
<dbReference type="PANTHER" id="PTHR30055:SF223">
    <property type="entry name" value="HTH-TYPE TRANSCRIPTIONAL REGULATOR UIDR"/>
    <property type="match status" value="1"/>
</dbReference>
<dbReference type="Proteomes" id="UP000217771">
    <property type="component" value="Unassembled WGS sequence"/>
</dbReference>
<dbReference type="Pfam" id="PF00440">
    <property type="entry name" value="TetR_N"/>
    <property type="match status" value="1"/>
</dbReference>
<evidence type="ECO:0000256" key="1">
    <source>
        <dbReference type="ARBA" id="ARBA00023125"/>
    </source>
</evidence>
<dbReference type="SUPFAM" id="SSF46689">
    <property type="entry name" value="Homeodomain-like"/>
    <property type="match status" value="1"/>
</dbReference>
<organism evidence="4 5">
    <name type="scientific">Halomonas salipaludis</name>
    <dbReference type="NCBI Taxonomy" id="2032625"/>
    <lineage>
        <taxon>Bacteria</taxon>
        <taxon>Pseudomonadati</taxon>
        <taxon>Pseudomonadota</taxon>
        <taxon>Gammaproteobacteria</taxon>
        <taxon>Oceanospirillales</taxon>
        <taxon>Halomonadaceae</taxon>
        <taxon>Halomonas</taxon>
    </lineage>
</organism>
<dbReference type="PROSITE" id="PS50977">
    <property type="entry name" value="HTH_TETR_2"/>
    <property type="match status" value="1"/>
</dbReference>
<sequence length="188" mass="20269">MAKKLPRAARRAQLLETARTIVREEGTDALTLGVLAERAGVSKPITYSHFDSRSGLMIALYKGIMEQQVAALATALSQTPARLEDVAQVGAQAYMECTTAVGPEWHAIAAALRGDAQMDAYQQEMLRGHIAFYVDVLTPLSRLSPEAVHRRCVGLIGAAEALSDEMVRGGCTKEQAANDLAALIVSWF</sequence>
<gene>
    <name evidence="4" type="ORF">CK498_06450</name>
</gene>
<dbReference type="InterPro" id="IPR009057">
    <property type="entry name" value="Homeodomain-like_sf"/>
</dbReference>
<proteinExistence type="predicted"/>
<evidence type="ECO:0000259" key="3">
    <source>
        <dbReference type="PROSITE" id="PS50977"/>
    </source>
</evidence>
<feature type="domain" description="HTH tetR-type" evidence="3">
    <location>
        <begin position="8"/>
        <end position="68"/>
    </location>
</feature>
<dbReference type="GO" id="GO:0003700">
    <property type="term" value="F:DNA-binding transcription factor activity"/>
    <property type="evidence" value="ECO:0007669"/>
    <property type="project" value="TreeGrafter"/>
</dbReference>
<dbReference type="InterPro" id="IPR001647">
    <property type="entry name" value="HTH_TetR"/>
</dbReference>
<dbReference type="Gene3D" id="1.10.357.10">
    <property type="entry name" value="Tetracycline Repressor, domain 2"/>
    <property type="match status" value="1"/>
</dbReference>
<keyword evidence="1 2" id="KW-0238">DNA-binding</keyword>
<dbReference type="EMBL" id="NSKB01000002">
    <property type="protein sequence ID" value="PAU78347.1"/>
    <property type="molecule type" value="Genomic_DNA"/>
</dbReference>
<dbReference type="PANTHER" id="PTHR30055">
    <property type="entry name" value="HTH-TYPE TRANSCRIPTIONAL REGULATOR RUTR"/>
    <property type="match status" value="1"/>
</dbReference>
<dbReference type="RefSeq" id="WP_095620021.1">
    <property type="nucleotide sequence ID" value="NZ_NSKB01000002.1"/>
</dbReference>
<keyword evidence="5" id="KW-1185">Reference proteome</keyword>
<reference evidence="4 5" key="1">
    <citation type="submission" date="2017-08" db="EMBL/GenBank/DDBJ databases">
        <title>Halomonas alkalisoli sp. nov., isolated from saline alkaline soil.</title>
        <authorList>
            <person name="Wang D."/>
            <person name="Zhang G."/>
        </authorList>
    </citation>
    <scope>NUCLEOTIDE SEQUENCE [LARGE SCALE GENOMIC DNA]</scope>
    <source>
        <strain evidence="4 5">WRN001</strain>
    </source>
</reference>
<dbReference type="OrthoDB" id="70491at2"/>
<protein>
    <submittedName>
        <fullName evidence="4">TetR family transcriptional regulator</fullName>
    </submittedName>
</protein>
<feature type="DNA-binding region" description="H-T-H motif" evidence="2">
    <location>
        <begin position="31"/>
        <end position="50"/>
    </location>
</feature>
<dbReference type="InterPro" id="IPR050109">
    <property type="entry name" value="HTH-type_TetR-like_transc_reg"/>
</dbReference>